<dbReference type="InterPro" id="IPR003034">
    <property type="entry name" value="SAP_dom"/>
</dbReference>
<feature type="non-terminal residue" evidence="2">
    <location>
        <position position="1"/>
    </location>
</feature>
<feature type="non-terminal residue" evidence="2">
    <location>
        <position position="289"/>
    </location>
</feature>
<evidence type="ECO:0000259" key="1">
    <source>
        <dbReference type="PROSITE" id="PS50800"/>
    </source>
</evidence>
<reference evidence="2" key="1">
    <citation type="submission" date="2023-10" db="EMBL/GenBank/DDBJ databases">
        <authorList>
            <person name="Chen Y."/>
            <person name="Shah S."/>
            <person name="Dougan E. K."/>
            <person name="Thang M."/>
            <person name="Chan C."/>
        </authorList>
    </citation>
    <scope>NUCLEOTIDE SEQUENCE [LARGE SCALE GENOMIC DNA]</scope>
</reference>
<proteinExistence type="predicted"/>
<dbReference type="Proteomes" id="UP001189429">
    <property type="component" value="Unassembled WGS sequence"/>
</dbReference>
<gene>
    <name evidence="2" type="ORF">PCOR1329_LOCUS26009</name>
</gene>
<dbReference type="InterPro" id="IPR036361">
    <property type="entry name" value="SAP_dom_sf"/>
</dbReference>
<dbReference type="PROSITE" id="PS50800">
    <property type="entry name" value="SAP"/>
    <property type="match status" value="1"/>
</dbReference>
<keyword evidence="3" id="KW-1185">Reference proteome</keyword>
<dbReference type="Pfam" id="PF02037">
    <property type="entry name" value="SAP"/>
    <property type="match status" value="1"/>
</dbReference>
<sequence>AFGWTEMQTGPLQATCTGPQCKTYLIETQRPCNLKIYSDSTAGQGMCSRVGVGKVRHLELRYLWSQERLRPKVLELLKEDANEMTADMLTKYSEWSTIGKHYATLNTMSRKQFKGLSAMAVSTEVATSASGEKVTVYEEPGQAAVCPAPVPHYVDSEECWLILKTGVFAVIAAAYFLGCARGCYARNYLKKDLIQKAVGARHKLFNTFLVVDLKQILRAKGLHVSGLKDDLIMRLIKKGNVLSDRQAKEIEQLRVTATTRGPLTRINLQDLSSPEAAQQWIETFKSECR</sequence>
<dbReference type="SUPFAM" id="SSF68906">
    <property type="entry name" value="SAP domain"/>
    <property type="match status" value="1"/>
</dbReference>
<dbReference type="Gene3D" id="1.10.720.30">
    <property type="entry name" value="SAP domain"/>
    <property type="match status" value="1"/>
</dbReference>
<evidence type="ECO:0000313" key="2">
    <source>
        <dbReference type="EMBL" id="CAK0826046.1"/>
    </source>
</evidence>
<evidence type="ECO:0000313" key="3">
    <source>
        <dbReference type="Proteomes" id="UP001189429"/>
    </source>
</evidence>
<feature type="domain" description="SAP" evidence="1">
    <location>
        <begin position="205"/>
        <end position="239"/>
    </location>
</feature>
<protein>
    <recommendedName>
        <fullName evidence="1">SAP domain-containing protein</fullName>
    </recommendedName>
</protein>
<organism evidence="2 3">
    <name type="scientific">Prorocentrum cordatum</name>
    <dbReference type="NCBI Taxonomy" id="2364126"/>
    <lineage>
        <taxon>Eukaryota</taxon>
        <taxon>Sar</taxon>
        <taxon>Alveolata</taxon>
        <taxon>Dinophyceae</taxon>
        <taxon>Prorocentrales</taxon>
        <taxon>Prorocentraceae</taxon>
        <taxon>Prorocentrum</taxon>
    </lineage>
</organism>
<accession>A0ABN9S2Q3</accession>
<comment type="caution">
    <text evidence="2">The sequence shown here is derived from an EMBL/GenBank/DDBJ whole genome shotgun (WGS) entry which is preliminary data.</text>
</comment>
<name>A0ABN9S2Q3_9DINO</name>
<dbReference type="EMBL" id="CAUYUJ010009176">
    <property type="protein sequence ID" value="CAK0826046.1"/>
    <property type="molecule type" value="Genomic_DNA"/>
</dbReference>